<dbReference type="EMBL" id="CP042905">
    <property type="protein sequence ID" value="QEE17149.1"/>
    <property type="molecule type" value="Genomic_DNA"/>
</dbReference>
<reference evidence="2 3" key="2">
    <citation type="journal article" date="2024" name="Int. J. Syst. Evol. Microbiol.">
        <title>Promethearchaeum syntrophicum gen. nov., sp. nov., an anaerobic, obligately syntrophic archaeon, the first isolate of the lineage 'Asgard' archaea, and proposal of the new archaeal phylum Promethearchaeota phyl. nov. and kingdom Promethearchaeati regn. nov.</title>
        <authorList>
            <person name="Imachi H."/>
            <person name="Nobu M.K."/>
            <person name="Kato S."/>
            <person name="Takaki Y."/>
            <person name="Miyazaki M."/>
            <person name="Miyata M."/>
            <person name="Ogawara M."/>
            <person name="Saito Y."/>
            <person name="Sakai S."/>
            <person name="Tahara Y.O."/>
            <person name="Takano Y."/>
            <person name="Tasumi E."/>
            <person name="Uematsu K."/>
            <person name="Yoshimura T."/>
            <person name="Itoh T."/>
            <person name="Ohkuma M."/>
            <person name="Takai K."/>
        </authorList>
    </citation>
    <scope>NUCLEOTIDE SEQUENCE [LARGE SCALE GENOMIC DNA]</scope>
    <source>
        <strain evidence="2 3">MK-D1</strain>
    </source>
</reference>
<dbReference type="GeneID" id="41330957"/>
<dbReference type="KEGG" id="psyt:DSAG12_02981"/>
<sequence length="217" mass="25218">MSEEIVQLNFSILVPPKKWLSKFSLLFPQLQFNLMSMVPISKNQGNLLLQIKGLKLNQFWEKFTKTSEKINYNLIFQDKNSILMNILMGDPWILQTIFDAQLLLQFPFLLMNGKIFLQLVGSRKKIDELFSSNAHWKEIDISIKKIRKYCPDSLLTPRQFEILNQSLNNGFFDIPRKKSLSVLAEEIGISPSALSENIRRINKKLAEHYISCIDLPN</sequence>
<name>A0A5B9DCW4_9ARCH</name>
<dbReference type="InterPro" id="IPR007050">
    <property type="entry name" value="HTH_bacterioopsin"/>
</dbReference>
<evidence type="ECO:0000313" key="3">
    <source>
        <dbReference type="Proteomes" id="UP000321408"/>
    </source>
</evidence>
<feature type="domain" description="HTH bat-type" evidence="1">
    <location>
        <begin position="155"/>
        <end position="206"/>
    </location>
</feature>
<keyword evidence="3" id="KW-1185">Reference proteome</keyword>
<reference evidence="2 3" key="1">
    <citation type="journal article" date="2020" name="Nature">
        <title>Isolation of an archaeon at the prokaryote-eukaryote interface.</title>
        <authorList>
            <person name="Imachi H."/>
            <person name="Nobu M.K."/>
            <person name="Nakahara N."/>
            <person name="Morono Y."/>
            <person name="Ogawara M."/>
            <person name="Takaki Y."/>
            <person name="Takano Y."/>
            <person name="Uematsu K."/>
            <person name="Ikuta T."/>
            <person name="Ito M."/>
            <person name="Matsui Y."/>
            <person name="Miyazaki M."/>
            <person name="Murata K."/>
            <person name="Saito Y."/>
            <person name="Sakai S."/>
            <person name="Song C."/>
            <person name="Tasumi E."/>
            <person name="Yamanaka Y."/>
            <person name="Yamaguchi T."/>
            <person name="Kamagata Y."/>
            <person name="Tamaki H."/>
            <person name="Takai K."/>
        </authorList>
    </citation>
    <scope>NUCLEOTIDE SEQUENCE [LARGE SCALE GENOMIC DNA]</scope>
    <source>
        <strain evidence="2 3">MK-D1</strain>
    </source>
</reference>
<evidence type="ECO:0000259" key="1">
    <source>
        <dbReference type="Pfam" id="PF04967"/>
    </source>
</evidence>
<dbReference type="PANTHER" id="PTHR34236:SF1">
    <property type="entry name" value="DIMETHYL SULFOXIDE REDUCTASE TRANSCRIPTIONAL ACTIVATOR"/>
    <property type="match status" value="1"/>
</dbReference>
<dbReference type="OrthoDB" id="51502at2157"/>
<dbReference type="Proteomes" id="UP000321408">
    <property type="component" value="Chromosome"/>
</dbReference>
<dbReference type="RefSeq" id="WP_147664061.1">
    <property type="nucleotide sequence ID" value="NZ_CP042905.2"/>
</dbReference>
<dbReference type="AlphaFoldDB" id="A0A5B9DCW4"/>
<gene>
    <name evidence="2" type="ORF">DSAG12_02981</name>
</gene>
<organism evidence="2 3">
    <name type="scientific">Promethearchaeum syntrophicum</name>
    <dbReference type="NCBI Taxonomy" id="2594042"/>
    <lineage>
        <taxon>Archaea</taxon>
        <taxon>Promethearchaeati</taxon>
        <taxon>Promethearchaeota</taxon>
        <taxon>Promethearchaeia</taxon>
        <taxon>Promethearchaeales</taxon>
        <taxon>Promethearchaeaceae</taxon>
        <taxon>Promethearchaeum</taxon>
    </lineage>
</organism>
<proteinExistence type="predicted"/>
<dbReference type="PANTHER" id="PTHR34236">
    <property type="entry name" value="DIMETHYL SULFOXIDE REDUCTASE TRANSCRIPTIONAL ACTIVATOR"/>
    <property type="match status" value="1"/>
</dbReference>
<evidence type="ECO:0000313" key="2">
    <source>
        <dbReference type="EMBL" id="QEE17149.1"/>
    </source>
</evidence>
<dbReference type="Pfam" id="PF04967">
    <property type="entry name" value="HTH_10"/>
    <property type="match status" value="1"/>
</dbReference>
<protein>
    <submittedName>
        <fullName evidence="2">Helix-turn-helix domain-containing protein</fullName>
    </submittedName>
</protein>
<accession>A0A5B9DCW4</accession>